<feature type="compositionally biased region" description="Acidic residues" evidence="1">
    <location>
        <begin position="773"/>
        <end position="782"/>
    </location>
</feature>
<dbReference type="EMBL" id="JAWWNJ010000121">
    <property type="protein sequence ID" value="KAK6988658.1"/>
    <property type="molecule type" value="Genomic_DNA"/>
</dbReference>
<feature type="region of interest" description="Disordered" evidence="1">
    <location>
        <begin position="167"/>
        <end position="192"/>
    </location>
</feature>
<organism evidence="2 3">
    <name type="scientific">Favolaschia claudopus</name>
    <dbReference type="NCBI Taxonomy" id="2862362"/>
    <lineage>
        <taxon>Eukaryota</taxon>
        <taxon>Fungi</taxon>
        <taxon>Dikarya</taxon>
        <taxon>Basidiomycota</taxon>
        <taxon>Agaricomycotina</taxon>
        <taxon>Agaricomycetes</taxon>
        <taxon>Agaricomycetidae</taxon>
        <taxon>Agaricales</taxon>
        <taxon>Marasmiineae</taxon>
        <taxon>Mycenaceae</taxon>
        <taxon>Favolaschia</taxon>
    </lineage>
</organism>
<feature type="compositionally biased region" description="Acidic residues" evidence="1">
    <location>
        <begin position="583"/>
        <end position="605"/>
    </location>
</feature>
<keyword evidence="3" id="KW-1185">Reference proteome</keyword>
<dbReference type="PANTHER" id="PTHR48125">
    <property type="entry name" value="LP07818P1"/>
    <property type="match status" value="1"/>
</dbReference>
<feature type="compositionally biased region" description="Basic and acidic residues" evidence="1">
    <location>
        <begin position="710"/>
        <end position="723"/>
    </location>
</feature>
<proteinExistence type="predicted"/>
<dbReference type="AlphaFoldDB" id="A0AAV9ZQA7"/>
<feature type="compositionally biased region" description="Low complexity" evidence="1">
    <location>
        <begin position="30"/>
        <end position="80"/>
    </location>
</feature>
<protein>
    <submittedName>
        <fullName evidence="2">Uncharacterized protein</fullName>
    </submittedName>
</protein>
<feature type="compositionally biased region" description="Gly residues" evidence="1">
    <location>
        <begin position="738"/>
        <end position="750"/>
    </location>
</feature>
<evidence type="ECO:0000313" key="3">
    <source>
        <dbReference type="Proteomes" id="UP001362999"/>
    </source>
</evidence>
<feature type="region of interest" description="Disordered" evidence="1">
    <location>
        <begin position="462"/>
        <end position="827"/>
    </location>
</feature>
<feature type="region of interest" description="Disordered" evidence="1">
    <location>
        <begin position="1"/>
        <end position="123"/>
    </location>
</feature>
<evidence type="ECO:0000313" key="2">
    <source>
        <dbReference type="EMBL" id="KAK6988658.1"/>
    </source>
</evidence>
<dbReference type="PANTHER" id="PTHR48125:SF10">
    <property type="entry name" value="OS12G0136300 PROTEIN"/>
    <property type="match status" value="1"/>
</dbReference>
<accession>A0AAV9ZQA7</accession>
<comment type="caution">
    <text evidence="2">The sequence shown here is derived from an EMBL/GenBank/DDBJ whole genome shotgun (WGS) entry which is preliminary data.</text>
</comment>
<reference evidence="2 3" key="1">
    <citation type="journal article" date="2024" name="J Genomics">
        <title>Draft genome sequencing and assembly of Favolaschia claudopus CIRM-BRFM 2984 isolated from oak limbs.</title>
        <authorList>
            <person name="Navarro D."/>
            <person name="Drula E."/>
            <person name="Chaduli D."/>
            <person name="Cazenave R."/>
            <person name="Ahrendt S."/>
            <person name="Wang J."/>
            <person name="Lipzen A."/>
            <person name="Daum C."/>
            <person name="Barry K."/>
            <person name="Grigoriev I.V."/>
            <person name="Favel A."/>
            <person name="Rosso M.N."/>
            <person name="Martin F."/>
        </authorList>
    </citation>
    <scope>NUCLEOTIDE SEQUENCE [LARGE SCALE GENOMIC DNA]</scope>
    <source>
        <strain evidence="2 3">CIRM-BRFM 2984</strain>
    </source>
</reference>
<feature type="compositionally biased region" description="Basic and acidic residues" evidence="1">
    <location>
        <begin position="542"/>
        <end position="558"/>
    </location>
</feature>
<dbReference type="Proteomes" id="UP001362999">
    <property type="component" value="Unassembled WGS sequence"/>
</dbReference>
<feature type="compositionally biased region" description="Acidic residues" evidence="1">
    <location>
        <begin position="564"/>
        <end position="576"/>
    </location>
</feature>
<feature type="compositionally biased region" description="Basic residues" evidence="1">
    <location>
        <begin position="695"/>
        <end position="709"/>
    </location>
</feature>
<feature type="region of interest" description="Disordered" evidence="1">
    <location>
        <begin position="354"/>
        <end position="443"/>
    </location>
</feature>
<evidence type="ECO:0000256" key="1">
    <source>
        <dbReference type="SAM" id="MobiDB-lite"/>
    </source>
</evidence>
<feature type="compositionally biased region" description="Pro residues" evidence="1">
    <location>
        <begin position="667"/>
        <end position="686"/>
    </location>
</feature>
<sequence>MPRAEPTTPSRRRAARPSRSARPPPKLARTAASVAAAAASASSPPPLASTSASAPPPTTKTTATTTPGKTETTETTTTKSKTPKKSKPKDPAPTSTQTPTWRHPAELPYIRSPSTKRDDGGSGKWDDIAIVRFLVAKAGFWIPGRSSSSSGEGEFFDVCFPGASASSSASGVGVDGGDGAGEENGEKREERTVTLPTPYRLPLLWTAKYLWTSLHLVLTADPAIRGKEWRETRFEILHLARLIDVLLKTVNAPSKSPGKEDANTMDPAWRCPPFDRALRRFWHHWLISRDEFVRDFWREFGEEEFEDGDVLGLAWPRWVLKGHKGFLLTKAEVANGIDVQGFMKGFRIWGDEDGEGEGFGYPEEGGSKNKVVQPLESSESPRKNKGKTVADVEGGGREEDASKTNSKKIVVKNLKPTPLTQSQDNSDRPRHATRRSQPLGSSFLKEMVNRLTVDMLDDADLTRSQSSPEEEVHVPVDPSLPHATTTATTRPSTSQKMYIEVPPLASDDPRRNIGRRSISTAMGSVRLGQRTGRVVGFVGGDDGEKSDGGDENTQKGDGDVSMEAGDEEKIDGEEEQGIINGEANEDESELDLDSDLELGYPDEVEPTPFTSPPPNAEHEIESPGNEEKDDSEPPLSRSISPVLPPLSSARFPPPAPTLAVPSASTPPTQPPPRINQTPPPSHPPNPTSDAITHFLHAHHRTARPPRRGRGPTELEERVRRVEGRLAAGNWGARFSGNALGGGDGLNAGGEEGGDGQSDSAWAHPLAHLVSLPEGDDAMDVDVEDGKSKSKSVGGVSGSRGKKRNTPIPSGPAAEADSESRARKVGRR</sequence>
<feature type="compositionally biased region" description="Basic and acidic residues" evidence="1">
    <location>
        <begin position="388"/>
        <end position="402"/>
    </location>
</feature>
<name>A0AAV9ZQA7_9AGAR</name>
<gene>
    <name evidence="2" type="ORF">R3P38DRAFT_3443537</name>
</gene>